<evidence type="ECO:0000256" key="4">
    <source>
        <dbReference type="ARBA" id="ARBA00022803"/>
    </source>
</evidence>
<feature type="repeat" description="TPR" evidence="5">
    <location>
        <begin position="523"/>
        <end position="556"/>
    </location>
</feature>
<feature type="compositionally biased region" description="Low complexity" evidence="6">
    <location>
        <begin position="439"/>
        <end position="454"/>
    </location>
</feature>
<dbReference type="PANTHER" id="PTHR45984:SF1">
    <property type="entry name" value="SPAG1 AXONEMAL DYNEIN ASSEMBLY FACTOR"/>
    <property type="match status" value="1"/>
</dbReference>
<feature type="region of interest" description="Disordered" evidence="6">
    <location>
        <begin position="683"/>
        <end position="702"/>
    </location>
</feature>
<name>A0A267EF94_9PLAT</name>
<feature type="compositionally biased region" description="Low complexity" evidence="6">
    <location>
        <begin position="713"/>
        <end position="726"/>
    </location>
</feature>
<organism evidence="8 9">
    <name type="scientific">Macrostomum lignano</name>
    <dbReference type="NCBI Taxonomy" id="282301"/>
    <lineage>
        <taxon>Eukaryota</taxon>
        <taxon>Metazoa</taxon>
        <taxon>Spiralia</taxon>
        <taxon>Lophotrochozoa</taxon>
        <taxon>Platyhelminthes</taxon>
        <taxon>Rhabditophora</taxon>
        <taxon>Macrostomorpha</taxon>
        <taxon>Macrostomida</taxon>
        <taxon>Macrostomidae</taxon>
        <taxon>Macrostomum</taxon>
    </lineage>
</organism>
<feature type="region of interest" description="Disordered" evidence="6">
    <location>
        <begin position="191"/>
        <end position="227"/>
    </location>
</feature>
<accession>A0A267EF94</accession>
<dbReference type="SUPFAM" id="SSF48452">
    <property type="entry name" value="TPR-like"/>
    <property type="match status" value="2"/>
</dbReference>
<evidence type="ECO:0000256" key="1">
    <source>
        <dbReference type="ARBA" id="ARBA00004496"/>
    </source>
</evidence>
<feature type="region of interest" description="Disordered" evidence="6">
    <location>
        <begin position="709"/>
        <end position="777"/>
    </location>
</feature>
<evidence type="ECO:0000313" key="9">
    <source>
        <dbReference type="Proteomes" id="UP000215902"/>
    </source>
</evidence>
<feature type="compositionally biased region" description="Polar residues" evidence="6">
    <location>
        <begin position="660"/>
        <end position="674"/>
    </location>
</feature>
<feature type="compositionally biased region" description="Low complexity" evidence="6">
    <location>
        <begin position="470"/>
        <end position="481"/>
    </location>
</feature>
<keyword evidence="4 5" id="KW-0802">TPR repeat</keyword>
<comment type="subcellular location">
    <subcellularLocation>
        <location evidence="1">Cytoplasm</location>
    </subcellularLocation>
</comment>
<sequence>YNIPLDHLDFRYISGCSDVKELENIYKVLLSGEEGRYPELETHCEERLRLLAPNSRALRKEQPPLSAAGLDQAEWASIAADLNAWTAAVNTNTGSADAGQKKSKTDADDLLPPVRAANATINLSPSQQQQQMVSSTTTTSGRTSGSSVSASSASSAKRPMPRSYDEWSKLEKQLEAQEERDAAIAADEASIKQANASKPSPAATASPASRKVPNLPNRLRVDGLSNEERARLAEQEKAKGNEAFRSGDYEEAALYYSRSVSASPLPAAYNNRAFAYLKLQKYTACVKDCGRVLKAEPDNVKALLRRATAYQKIHRIVDARADLERLLRLDPGSAAGSALLSELDAELAKRGKTSASAKRMVIEEVGSSEEDDEDDNNAGLEANGPVSNALNGRHQAAAGGSCSTVQSSNSQVETEQASPPVMKDPLSTCIPPSNSSTVEQPQQQEKAAEAANSTNKEKSKKKSGKKSSNKKAAAAQDEAAPAQPPADEFDAAKEAGNQLFKAGNYARAVKLYDKCSELRPNDPVSYTNRAVCYIKLDQPNDAVYECNMALELEPNNMKAIFRRGVARKMLGFYRESLLDFNLAKSFDPLNKQIAKEIAEVESAMRKSAGRRVLVEEVEDEDDDEEEAGQDAADVAVVREVDGVVTESRLTAAGAREATPEISTTATDKSTVDSNNSTLVADVSAAEKSTPESNKITPAADNSAAVLAKSTNETTTTSAAIKSTAESNKSAPVADKSTTEPVKSTSATKTSVSSTDKTTVASPRLQFPEPVGDKPSVSVRPDCSPFEFTQAWLSAARSSSPSQPASAIHADMLTAIECSRLPRLLSNKLDGLMLAQIVAAVRDRLAERDARAGANVLLSLPGAERFDFVVMFLDAKEKADLSATAAKLESLGALSPDEMRALKTAYKL</sequence>
<dbReference type="InterPro" id="IPR025986">
    <property type="entry name" value="RPAP3-like_C"/>
</dbReference>
<dbReference type="Pfam" id="PF13877">
    <property type="entry name" value="RPAP3_C"/>
    <property type="match status" value="1"/>
</dbReference>
<feature type="region of interest" description="Disordered" evidence="6">
    <location>
        <begin position="120"/>
        <end position="168"/>
    </location>
</feature>
<feature type="compositionally biased region" description="Acidic residues" evidence="6">
    <location>
        <begin position="366"/>
        <end position="376"/>
    </location>
</feature>
<dbReference type="Pfam" id="PF13431">
    <property type="entry name" value="TPR_17"/>
    <property type="match status" value="1"/>
</dbReference>
<dbReference type="AlphaFoldDB" id="A0A267EF94"/>
<feature type="region of interest" description="Disordered" evidence="6">
    <location>
        <begin position="648"/>
        <end position="674"/>
    </location>
</feature>
<dbReference type="InterPro" id="IPR019734">
    <property type="entry name" value="TPR_rpt"/>
</dbReference>
<dbReference type="GO" id="GO:0005739">
    <property type="term" value="C:mitochondrion"/>
    <property type="evidence" value="ECO:0007669"/>
    <property type="project" value="TreeGrafter"/>
</dbReference>
<feature type="compositionally biased region" description="Polar residues" evidence="6">
    <location>
        <begin position="401"/>
        <end position="417"/>
    </location>
</feature>
<dbReference type="Pfam" id="PF13181">
    <property type="entry name" value="TPR_8"/>
    <property type="match status" value="1"/>
</dbReference>
<dbReference type="SMART" id="SM00028">
    <property type="entry name" value="TPR"/>
    <property type="match status" value="6"/>
</dbReference>
<protein>
    <recommendedName>
        <fullName evidence="7">RNA-polymerase II-associated protein 3-like C-terminal domain-containing protein</fullName>
    </recommendedName>
</protein>
<gene>
    <name evidence="8" type="ORF">BOX15_Mlig011180g8</name>
</gene>
<comment type="caution">
    <text evidence="8">The sequence shown here is derived from an EMBL/GenBank/DDBJ whole genome shotgun (WGS) entry which is preliminary data.</text>
</comment>
<evidence type="ECO:0000313" key="8">
    <source>
        <dbReference type="EMBL" id="PAA59584.1"/>
    </source>
</evidence>
<feature type="region of interest" description="Disordered" evidence="6">
    <location>
        <begin position="360"/>
        <end position="487"/>
    </location>
</feature>
<keyword evidence="2" id="KW-0963">Cytoplasm</keyword>
<feature type="compositionally biased region" description="Low complexity" evidence="6">
    <location>
        <begin position="741"/>
        <end position="761"/>
    </location>
</feature>
<evidence type="ECO:0000256" key="2">
    <source>
        <dbReference type="ARBA" id="ARBA00022490"/>
    </source>
</evidence>
<feature type="compositionally biased region" description="Low complexity" evidence="6">
    <location>
        <begin position="124"/>
        <end position="155"/>
    </location>
</feature>
<reference evidence="8 9" key="1">
    <citation type="submission" date="2017-06" db="EMBL/GenBank/DDBJ databases">
        <title>A platform for efficient transgenesis in Macrostomum lignano, a flatworm model organism for stem cell research.</title>
        <authorList>
            <person name="Berezikov E."/>
        </authorList>
    </citation>
    <scope>NUCLEOTIDE SEQUENCE [LARGE SCALE GENOMIC DNA]</scope>
    <source>
        <strain evidence="8">DV1</strain>
        <tissue evidence="8">Whole organism</tissue>
    </source>
</reference>
<feature type="compositionally biased region" description="Low complexity" evidence="6">
    <location>
        <begin position="191"/>
        <end position="209"/>
    </location>
</feature>
<dbReference type="Proteomes" id="UP000215902">
    <property type="component" value="Unassembled WGS sequence"/>
</dbReference>
<feature type="non-terminal residue" evidence="8">
    <location>
        <position position="1"/>
    </location>
</feature>
<dbReference type="OrthoDB" id="2942533at2759"/>
<feature type="region of interest" description="Disordered" evidence="6">
    <location>
        <begin position="92"/>
        <end position="111"/>
    </location>
</feature>
<dbReference type="Gene3D" id="1.25.40.10">
    <property type="entry name" value="Tetratricopeptide repeat domain"/>
    <property type="match status" value="2"/>
</dbReference>
<evidence type="ECO:0000256" key="5">
    <source>
        <dbReference type="PROSITE-ProRule" id="PRU00339"/>
    </source>
</evidence>
<proteinExistence type="predicted"/>
<dbReference type="STRING" id="282301.A0A267EF94"/>
<dbReference type="GO" id="GO:0031072">
    <property type="term" value="F:heat shock protein binding"/>
    <property type="evidence" value="ECO:0007669"/>
    <property type="project" value="TreeGrafter"/>
</dbReference>
<keyword evidence="9" id="KW-1185">Reference proteome</keyword>
<dbReference type="PANTHER" id="PTHR45984">
    <property type="entry name" value="RNA (RNA) POLYMERASE II ASSOCIATED PROTEIN HOMOLOG"/>
    <property type="match status" value="1"/>
</dbReference>
<dbReference type="EMBL" id="NIVC01002249">
    <property type="protein sequence ID" value="PAA59584.1"/>
    <property type="molecule type" value="Genomic_DNA"/>
</dbReference>
<evidence type="ECO:0000256" key="6">
    <source>
        <dbReference type="SAM" id="MobiDB-lite"/>
    </source>
</evidence>
<dbReference type="InterPro" id="IPR051982">
    <property type="entry name" value="CiliaryAsmbly_MitoImport"/>
</dbReference>
<feature type="domain" description="RNA-polymerase II-associated protein 3-like C-terminal" evidence="7">
    <location>
        <begin position="783"/>
        <end position="877"/>
    </location>
</feature>
<dbReference type="InterPro" id="IPR011990">
    <property type="entry name" value="TPR-like_helical_dom_sf"/>
</dbReference>
<evidence type="ECO:0000256" key="3">
    <source>
        <dbReference type="ARBA" id="ARBA00022737"/>
    </source>
</evidence>
<feature type="repeat" description="TPR" evidence="5">
    <location>
        <begin position="489"/>
        <end position="522"/>
    </location>
</feature>
<dbReference type="GO" id="GO:0005829">
    <property type="term" value="C:cytosol"/>
    <property type="evidence" value="ECO:0007669"/>
    <property type="project" value="TreeGrafter"/>
</dbReference>
<dbReference type="PROSITE" id="PS50005">
    <property type="entry name" value="TPR"/>
    <property type="match status" value="2"/>
</dbReference>
<evidence type="ECO:0000259" key="7">
    <source>
        <dbReference type="Pfam" id="PF13877"/>
    </source>
</evidence>
<feature type="compositionally biased region" description="Basic residues" evidence="6">
    <location>
        <begin position="458"/>
        <end position="469"/>
    </location>
</feature>
<keyword evidence="3" id="KW-0677">Repeat</keyword>
<dbReference type="GO" id="GO:0006626">
    <property type="term" value="P:protein targeting to mitochondrion"/>
    <property type="evidence" value="ECO:0007669"/>
    <property type="project" value="TreeGrafter"/>
</dbReference>